<reference evidence="2 3" key="1">
    <citation type="submission" date="2016-12" db="EMBL/GenBank/DDBJ databases">
        <authorList>
            <person name="Song W.-J."/>
            <person name="Kurnit D.M."/>
        </authorList>
    </citation>
    <scope>NUCLEOTIDE SEQUENCE [LARGE SCALE GENOMIC DNA]</scope>
    <source>
        <strain evidence="2 3">DSM 19599</strain>
    </source>
</reference>
<dbReference type="PANTHER" id="PTHR42695:SF5">
    <property type="entry name" value="GLUTAMINE AMIDOTRANSFERASE YLR126C-RELATED"/>
    <property type="match status" value="1"/>
</dbReference>
<dbReference type="InterPro" id="IPR044992">
    <property type="entry name" value="ChyE-like"/>
</dbReference>
<dbReference type="EMBL" id="FRXO01000001">
    <property type="protein sequence ID" value="SHO60722.1"/>
    <property type="molecule type" value="Genomic_DNA"/>
</dbReference>
<proteinExistence type="predicted"/>
<dbReference type="CDD" id="cd01741">
    <property type="entry name" value="GATase1_1"/>
    <property type="match status" value="1"/>
</dbReference>
<keyword evidence="3" id="KW-1185">Reference proteome</keyword>
<dbReference type="InterPro" id="IPR029062">
    <property type="entry name" value="Class_I_gatase-like"/>
</dbReference>
<dbReference type="Gene3D" id="3.40.50.880">
    <property type="match status" value="1"/>
</dbReference>
<gene>
    <name evidence="2" type="ORF">SAMN02745172_00392</name>
</gene>
<dbReference type="RefSeq" id="WP_139282367.1">
    <property type="nucleotide sequence ID" value="NZ_FRXO01000001.1"/>
</dbReference>
<accession>A0A1M7Z7E8</accession>
<dbReference type="SUPFAM" id="SSF52317">
    <property type="entry name" value="Class I glutamine amidotransferase-like"/>
    <property type="match status" value="1"/>
</dbReference>
<protein>
    <submittedName>
        <fullName evidence="2">GMP synthase (Glutamine-hydrolysing)</fullName>
    </submittedName>
</protein>
<organism evidence="2 3">
    <name type="scientific">Pseudoxanthobacter soli DSM 19599</name>
    <dbReference type="NCBI Taxonomy" id="1123029"/>
    <lineage>
        <taxon>Bacteria</taxon>
        <taxon>Pseudomonadati</taxon>
        <taxon>Pseudomonadota</taxon>
        <taxon>Alphaproteobacteria</taxon>
        <taxon>Hyphomicrobiales</taxon>
        <taxon>Segnochrobactraceae</taxon>
        <taxon>Pseudoxanthobacter</taxon>
    </lineage>
</organism>
<dbReference type="GO" id="GO:0005829">
    <property type="term" value="C:cytosol"/>
    <property type="evidence" value="ECO:0007669"/>
    <property type="project" value="TreeGrafter"/>
</dbReference>
<sequence>MKPLLILECEVVSETAPTFFACCGEVGPLIGAAAGFEAEGTVIVRIGKGEAPPPVEEIGGLVISGSASMVADPDPWIATAADYCRRAIAAEVPTLGICFGHQLIAHALGGVVAPIDGAPEYGTVEIERMATATSDALFSGLPERFLAQAAHFQSVLVPPAGSEVLAVNPTGIHGLRFAPTAWGVQFHPEFTAEGTRLTLDLVRDDLVAFGVDPDAQRAAIAPTPVAATVLTRFARIVRGETEAAPRKPEKTAAA</sequence>
<evidence type="ECO:0000313" key="3">
    <source>
        <dbReference type="Proteomes" id="UP000186406"/>
    </source>
</evidence>
<dbReference type="Pfam" id="PF00117">
    <property type="entry name" value="GATase"/>
    <property type="match status" value="1"/>
</dbReference>
<dbReference type="AlphaFoldDB" id="A0A1M7Z7E8"/>
<feature type="domain" description="Glutamine amidotransferase" evidence="1">
    <location>
        <begin position="56"/>
        <end position="193"/>
    </location>
</feature>
<dbReference type="STRING" id="1123029.SAMN02745172_00392"/>
<dbReference type="OrthoDB" id="9794816at2"/>
<name>A0A1M7Z7E8_9HYPH</name>
<evidence type="ECO:0000259" key="1">
    <source>
        <dbReference type="Pfam" id="PF00117"/>
    </source>
</evidence>
<dbReference type="InterPro" id="IPR017926">
    <property type="entry name" value="GATASE"/>
</dbReference>
<dbReference type="PANTHER" id="PTHR42695">
    <property type="entry name" value="GLUTAMINE AMIDOTRANSFERASE YLR126C-RELATED"/>
    <property type="match status" value="1"/>
</dbReference>
<dbReference type="PROSITE" id="PS51273">
    <property type="entry name" value="GATASE_TYPE_1"/>
    <property type="match status" value="1"/>
</dbReference>
<evidence type="ECO:0000313" key="2">
    <source>
        <dbReference type="EMBL" id="SHO60722.1"/>
    </source>
</evidence>
<dbReference type="Proteomes" id="UP000186406">
    <property type="component" value="Unassembled WGS sequence"/>
</dbReference>